<comment type="caution">
    <text evidence="1">The sequence shown here is derived from an EMBL/GenBank/DDBJ whole genome shotgun (WGS) entry which is preliminary data.</text>
</comment>
<sequence>MGTSGPVIIKGIDGNLASVTSDSFLDVKTHSSDSCFSNDYAEAQTATVIITPAAGKRIKIVQVYVSTESIVTDVALAFGAEAPQFFKLYTAKTQTHTGNLVCS</sequence>
<name>X1ESK6_9ZZZZ</name>
<protein>
    <submittedName>
        <fullName evidence="1">Uncharacterized protein</fullName>
    </submittedName>
</protein>
<proteinExistence type="predicted"/>
<organism evidence="1">
    <name type="scientific">marine sediment metagenome</name>
    <dbReference type="NCBI Taxonomy" id="412755"/>
    <lineage>
        <taxon>unclassified sequences</taxon>
        <taxon>metagenomes</taxon>
        <taxon>ecological metagenomes</taxon>
    </lineage>
</organism>
<evidence type="ECO:0000313" key="1">
    <source>
        <dbReference type="EMBL" id="GAH36376.1"/>
    </source>
</evidence>
<gene>
    <name evidence="1" type="ORF">S03H2_24220</name>
</gene>
<accession>X1ESK6</accession>
<dbReference type="AlphaFoldDB" id="X1ESK6"/>
<feature type="non-terminal residue" evidence="1">
    <location>
        <position position="103"/>
    </location>
</feature>
<reference evidence="1" key="1">
    <citation type="journal article" date="2014" name="Front. Microbiol.">
        <title>High frequency of phylogenetically diverse reductive dehalogenase-homologous genes in deep subseafloor sedimentary metagenomes.</title>
        <authorList>
            <person name="Kawai M."/>
            <person name="Futagami T."/>
            <person name="Toyoda A."/>
            <person name="Takaki Y."/>
            <person name="Nishi S."/>
            <person name="Hori S."/>
            <person name="Arai W."/>
            <person name="Tsubouchi T."/>
            <person name="Morono Y."/>
            <person name="Uchiyama I."/>
            <person name="Ito T."/>
            <person name="Fujiyama A."/>
            <person name="Inagaki F."/>
            <person name="Takami H."/>
        </authorList>
    </citation>
    <scope>NUCLEOTIDE SEQUENCE</scope>
    <source>
        <strain evidence="1">Expedition CK06-06</strain>
    </source>
</reference>
<dbReference type="EMBL" id="BARU01013397">
    <property type="protein sequence ID" value="GAH36376.1"/>
    <property type="molecule type" value="Genomic_DNA"/>
</dbReference>